<dbReference type="Gene3D" id="3.30.479.20">
    <property type="entry name" value="Elongation factor Ts, dimerisation domain"/>
    <property type="match status" value="2"/>
</dbReference>
<keyword evidence="9" id="KW-1185">Reference proteome</keyword>
<dbReference type="SUPFAM" id="SSF46934">
    <property type="entry name" value="UBA-like"/>
    <property type="match status" value="1"/>
</dbReference>
<dbReference type="SUPFAM" id="SSF54713">
    <property type="entry name" value="Elongation factor Ts (EF-Ts), dimerisation domain"/>
    <property type="match status" value="1"/>
</dbReference>
<dbReference type="Proteomes" id="UP000053424">
    <property type="component" value="Unassembled WGS sequence"/>
</dbReference>
<dbReference type="AlphaFoldDB" id="A0A0C2Z2M5"/>
<keyword evidence="4" id="KW-0809">Transit peptide</keyword>
<dbReference type="Pfam" id="PF00889">
    <property type="entry name" value="EF_TS"/>
    <property type="match status" value="1"/>
</dbReference>
<comment type="function">
    <text evidence="6">Associates with the EF-Tu.GDP complex and induces the exchange of GDP to GTP. It remains bound to the aminoacyl-tRNA.EF-Tu.GTP complex up to the GTP hydrolysis stage on the ribosome.</text>
</comment>
<dbReference type="HAMAP" id="MF_00050">
    <property type="entry name" value="EF_Ts"/>
    <property type="match status" value="1"/>
</dbReference>
<dbReference type="Gene3D" id="1.10.8.10">
    <property type="entry name" value="DNA helicase RuvA subunit, C-terminal domain"/>
    <property type="match status" value="1"/>
</dbReference>
<dbReference type="GO" id="GO:0070125">
    <property type="term" value="P:mitochondrial translational elongation"/>
    <property type="evidence" value="ECO:0007669"/>
    <property type="project" value="TreeGrafter"/>
</dbReference>
<gene>
    <name evidence="6" type="primary">TSF1</name>
    <name evidence="8" type="ORF">M413DRAFT_22168</name>
</gene>
<protein>
    <recommendedName>
        <fullName evidence="6">Elongation factor Ts, mitochondrial</fullName>
        <shortName evidence="6">EF-Ts</shortName>
        <shortName evidence="6">EF-TsMt</shortName>
    </recommendedName>
</protein>
<feature type="domain" description="Translation elongation factor EFTs/EF1B dimerisation" evidence="7">
    <location>
        <begin position="119"/>
        <end position="263"/>
    </location>
</feature>
<dbReference type="InterPro" id="IPR009060">
    <property type="entry name" value="UBA-like_sf"/>
</dbReference>
<evidence type="ECO:0000313" key="9">
    <source>
        <dbReference type="Proteomes" id="UP000053424"/>
    </source>
</evidence>
<dbReference type="PANTHER" id="PTHR11741:SF0">
    <property type="entry name" value="ELONGATION FACTOR TS, MITOCHONDRIAL"/>
    <property type="match status" value="1"/>
</dbReference>
<sequence>MQSLLRPTALRCTTRRGYTSAPAKVPIKLIAELRKQTTVSLDKAREALSQANGDIPKALEWLKNDLITTGAKKAAKVASRTTGEGVIGVSVISQGLGAGATASNSSSGSGSIHTGGVRGAIVELNCETDFVARNELFARLAQDIAHTAAFVVEPSPEYHTTPFRPLSLSADLLSAPLVTHDDPARVPTGDVASAIRDTIVKVGENISLRRASVVAQHTFPVLPRSLDSATRLGSYVHGTLHGLACGRVAGLALLNLRAPELLKFLAQQSFNDELSVLQRAIARQIVGFDTPAIRRVVEENYGDAQPLYEQPFVTLPGEFQGLPVEEALRKWAASSGLASEESAPGAVEVLRFLKWTVGEPLEEPSEDSASPYNP</sequence>
<evidence type="ECO:0000256" key="3">
    <source>
        <dbReference type="ARBA" id="ARBA00022917"/>
    </source>
</evidence>
<evidence type="ECO:0000259" key="7">
    <source>
        <dbReference type="Pfam" id="PF00889"/>
    </source>
</evidence>
<dbReference type="GO" id="GO:0003746">
    <property type="term" value="F:translation elongation factor activity"/>
    <property type="evidence" value="ECO:0007669"/>
    <property type="project" value="UniProtKB-UniRule"/>
</dbReference>
<evidence type="ECO:0000256" key="2">
    <source>
        <dbReference type="ARBA" id="ARBA00022768"/>
    </source>
</evidence>
<comment type="similarity">
    <text evidence="1 6">Belongs to the EF-Ts family.</text>
</comment>
<proteinExistence type="inferred from homology"/>
<dbReference type="InterPro" id="IPR036402">
    <property type="entry name" value="EF-Ts_dimer_sf"/>
</dbReference>
<accession>A0A0C2Z2M5</accession>
<dbReference type="InterPro" id="IPR001816">
    <property type="entry name" value="Transl_elong_EFTs/EF1B"/>
</dbReference>
<organism evidence="8 9">
    <name type="scientific">Hebeloma cylindrosporum</name>
    <dbReference type="NCBI Taxonomy" id="76867"/>
    <lineage>
        <taxon>Eukaryota</taxon>
        <taxon>Fungi</taxon>
        <taxon>Dikarya</taxon>
        <taxon>Basidiomycota</taxon>
        <taxon>Agaricomycotina</taxon>
        <taxon>Agaricomycetes</taxon>
        <taxon>Agaricomycetidae</taxon>
        <taxon>Agaricales</taxon>
        <taxon>Agaricineae</taxon>
        <taxon>Hymenogastraceae</taxon>
        <taxon>Hebeloma</taxon>
    </lineage>
</organism>
<keyword evidence="5 6" id="KW-0496">Mitochondrion</keyword>
<reference evidence="8 9" key="1">
    <citation type="submission" date="2014-04" db="EMBL/GenBank/DDBJ databases">
        <authorList>
            <consortium name="DOE Joint Genome Institute"/>
            <person name="Kuo A."/>
            <person name="Gay G."/>
            <person name="Dore J."/>
            <person name="Kohler A."/>
            <person name="Nagy L.G."/>
            <person name="Floudas D."/>
            <person name="Copeland A."/>
            <person name="Barry K.W."/>
            <person name="Cichocki N."/>
            <person name="Veneault-Fourrey C."/>
            <person name="LaButti K."/>
            <person name="Lindquist E.A."/>
            <person name="Lipzen A."/>
            <person name="Lundell T."/>
            <person name="Morin E."/>
            <person name="Murat C."/>
            <person name="Sun H."/>
            <person name="Tunlid A."/>
            <person name="Henrissat B."/>
            <person name="Grigoriev I.V."/>
            <person name="Hibbett D.S."/>
            <person name="Martin F."/>
            <person name="Nordberg H.P."/>
            <person name="Cantor M.N."/>
            <person name="Hua S.X."/>
        </authorList>
    </citation>
    <scope>NUCLEOTIDE SEQUENCE [LARGE SCALE GENOMIC DNA]</scope>
    <source>
        <strain evidence="9">h7</strain>
    </source>
</reference>
<dbReference type="OrthoDB" id="277235at2759"/>
<name>A0A0C2Z2M5_HEBCY</name>
<evidence type="ECO:0000313" key="8">
    <source>
        <dbReference type="EMBL" id="KIM47517.1"/>
    </source>
</evidence>
<dbReference type="PANTHER" id="PTHR11741">
    <property type="entry name" value="ELONGATION FACTOR TS"/>
    <property type="match status" value="1"/>
</dbReference>
<reference evidence="9" key="2">
    <citation type="submission" date="2015-01" db="EMBL/GenBank/DDBJ databases">
        <title>Evolutionary Origins and Diversification of the Mycorrhizal Mutualists.</title>
        <authorList>
            <consortium name="DOE Joint Genome Institute"/>
            <consortium name="Mycorrhizal Genomics Consortium"/>
            <person name="Kohler A."/>
            <person name="Kuo A."/>
            <person name="Nagy L.G."/>
            <person name="Floudas D."/>
            <person name="Copeland A."/>
            <person name="Barry K.W."/>
            <person name="Cichocki N."/>
            <person name="Veneault-Fourrey C."/>
            <person name="LaButti K."/>
            <person name="Lindquist E.A."/>
            <person name="Lipzen A."/>
            <person name="Lundell T."/>
            <person name="Morin E."/>
            <person name="Murat C."/>
            <person name="Riley R."/>
            <person name="Ohm R."/>
            <person name="Sun H."/>
            <person name="Tunlid A."/>
            <person name="Henrissat B."/>
            <person name="Grigoriev I.V."/>
            <person name="Hibbett D.S."/>
            <person name="Martin F."/>
        </authorList>
    </citation>
    <scope>NUCLEOTIDE SEQUENCE [LARGE SCALE GENOMIC DNA]</scope>
    <source>
        <strain evidence="9">h7</strain>
    </source>
</reference>
<dbReference type="GO" id="GO:0005739">
    <property type="term" value="C:mitochondrion"/>
    <property type="evidence" value="ECO:0007669"/>
    <property type="project" value="UniProtKB-SubCell"/>
</dbReference>
<keyword evidence="3 6" id="KW-0648">Protein biosynthesis</keyword>
<dbReference type="InterPro" id="IPR018101">
    <property type="entry name" value="Transl_elong_Ts_CS"/>
</dbReference>
<dbReference type="PROSITE" id="PS01127">
    <property type="entry name" value="EF_TS_2"/>
    <property type="match status" value="1"/>
</dbReference>
<evidence type="ECO:0000256" key="6">
    <source>
        <dbReference type="HAMAP-Rule" id="MF_03135"/>
    </source>
</evidence>
<dbReference type="HOGENOM" id="CLU_047155_4_1_1"/>
<dbReference type="STRING" id="686832.A0A0C2Z2M5"/>
<dbReference type="EMBL" id="KN831769">
    <property type="protein sequence ID" value="KIM47517.1"/>
    <property type="molecule type" value="Genomic_DNA"/>
</dbReference>
<dbReference type="CDD" id="cd14275">
    <property type="entry name" value="UBA_EF-Ts"/>
    <property type="match status" value="1"/>
</dbReference>
<dbReference type="InterPro" id="IPR014039">
    <property type="entry name" value="Transl_elong_EFTs/EF1B_dimer"/>
</dbReference>
<keyword evidence="2 6" id="KW-0251">Elongation factor</keyword>
<evidence type="ECO:0000256" key="4">
    <source>
        <dbReference type="ARBA" id="ARBA00022946"/>
    </source>
</evidence>
<comment type="subcellular location">
    <subcellularLocation>
        <location evidence="6">Mitochondrion</location>
    </subcellularLocation>
</comment>
<evidence type="ECO:0000256" key="5">
    <source>
        <dbReference type="ARBA" id="ARBA00023128"/>
    </source>
</evidence>
<evidence type="ECO:0000256" key="1">
    <source>
        <dbReference type="ARBA" id="ARBA00005532"/>
    </source>
</evidence>